<evidence type="ECO:0000256" key="2">
    <source>
        <dbReference type="ARBA" id="ARBA00022448"/>
    </source>
</evidence>
<feature type="transmembrane region" description="Helical" evidence="7">
    <location>
        <begin position="125"/>
        <end position="147"/>
    </location>
</feature>
<evidence type="ECO:0000313" key="9">
    <source>
        <dbReference type="EMBL" id="OIQ82654.1"/>
    </source>
</evidence>
<feature type="transmembrane region" description="Helical" evidence="7">
    <location>
        <begin position="96"/>
        <end position="118"/>
    </location>
</feature>
<name>A0A1J5QGJ8_9ZZZZ</name>
<dbReference type="Gene3D" id="1.10.3720.10">
    <property type="entry name" value="MetI-like"/>
    <property type="match status" value="1"/>
</dbReference>
<feature type="domain" description="ABC transmembrane type-1" evidence="8">
    <location>
        <begin position="91"/>
        <end position="282"/>
    </location>
</feature>
<dbReference type="InterPro" id="IPR035906">
    <property type="entry name" value="MetI-like_sf"/>
</dbReference>
<reference evidence="9" key="1">
    <citation type="submission" date="2016-10" db="EMBL/GenBank/DDBJ databases">
        <title>Sequence of Gallionella enrichment culture.</title>
        <authorList>
            <person name="Poehlein A."/>
            <person name="Muehling M."/>
            <person name="Daniel R."/>
        </authorList>
    </citation>
    <scope>NUCLEOTIDE SEQUENCE</scope>
</reference>
<comment type="caution">
    <text evidence="9">The sequence shown here is derived from an EMBL/GenBank/DDBJ whole genome shotgun (WGS) entry which is preliminary data.</text>
</comment>
<feature type="transmembrane region" description="Helical" evidence="7">
    <location>
        <begin position="27"/>
        <end position="51"/>
    </location>
</feature>
<keyword evidence="3" id="KW-1003">Cell membrane</keyword>
<keyword evidence="5 7" id="KW-1133">Transmembrane helix</keyword>
<dbReference type="AlphaFoldDB" id="A0A1J5QGJ8"/>
<dbReference type="SUPFAM" id="SSF161098">
    <property type="entry name" value="MetI-like"/>
    <property type="match status" value="1"/>
</dbReference>
<evidence type="ECO:0000256" key="6">
    <source>
        <dbReference type="ARBA" id="ARBA00023136"/>
    </source>
</evidence>
<evidence type="ECO:0000256" key="4">
    <source>
        <dbReference type="ARBA" id="ARBA00022692"/>
    </source>
</evidence>
<dbReference type="InterPro" id="IPR000515">
    <property type="entry name" value="MetI-like"/>
</dbReference>
<dbReference type="PANTHER" id="PTHR43744">
    <property type="entry name" value="ABC TRANSPORTER PERMEASE PROTEIN MG189-RELATED-RELATED"/>
    <property type="match status" value="1"/>
</dbReference>
<evidence type="ECO:0000256" key="7">
    <source>
        <dbReference type="SAM" id="Phobius"/>
    </source>
</evidence>
<feature type="transmembrane region" description="Helical" evidence="7">
    <location>
        <begin position="265"/>
        <end position="282"/>
    </location>
</feature>
<evidence type="ECO:0000256" key="5">
    <source>
        <dbReference type="ARBA" id="ARBA00022989"/>
    </source>
</evidence>
<keyword evidence="4 7" id="KW-0812">Transmembrane</keyword>
<sequence length="296" mass="32870">MSTVPEEIASKIWSPARGKQNLKRKGVSAWLVFFVVLVIALAWLFPLWMAVVNSVKTPKDFLLHGPLALPHHIYWSSIKSFWGDVDFPQKLMNSTLISLFVAIFGVTLSFLTAFAIGIGRIKGRFLVLGIFMVAFTVPQESLVFPLFRLSISTHLYNSIWAIVIIFSVIYSAFGTYMLSVVMSAFPPEILEAAKVDGASTRRIMWNVVLPIVRPTMFALGTFFFVWVWNEYLIPLILLADNANQTVSVSLGVTNGQFTSDPTTQAAAALLGILPSVIFYLIFQRTLSRGVTLGAVK</sequence>
<comment type="subcellular location">
    <subcellularLocation>
        <location evidence="1">Cell membrane</location>
        <topology evidence="1">Multi-pass membrane protein</topology>
    </subcellularLocation>
</comment>
<feature type="transmembrane region" description="Helical" evidence="7">
    <location>
        <begin position="203"/>
        <end position="228"/>
    </location>
</feature>
<accession>A0A1J5QGJ8</accession>
<dbReference type="CDD" id="cd06261">
    <property type="entry name" value="TM_PBP2"/>
    <property type="match status" value="1"/>
</dbReference>
<proteinExistence type="predicted"/>
<evidence type="ECO:0000259" key="8">
    <source>
        <dbReference type="PROSITE" id="PS50928"/>
    </source>
</evidence>
<dbReference type="EMBL" id="MLJW01000780">
    <property type="protein sequence ID" value="OIQ82654.1"/>
    <property type="molecule type" value="Genomic_DNA"/>
</dbReference>
<organism evidence="9">
    <name type="scientific">mine drainage metagenome</name>
    <dbReference type="NCBI Taxonomy" id="410659"/>
    <lineage>
        <taxon>unclassified sequences</taxon>
        <taxon>metagenomes</taxon>
        <taxon>ecological metagenomes</taxon>
    </lineage>
</organism>
<feature type="transmembrane region" description="Helical" evidence="7">
    <location>
        <begin position="159"/>
        <end position="182"/>
    </location>
</feature>
<keyword evidence="2" id="KW-0813">Transport</keyword>
<dbReference type="Pfam" id="PF00528">
    <property type="entry name" value="BPD_transp_1"/>
    <property type="match status" value="1"/>
</dbReference>
<dbReference type="GO" id="GO:0005886">
    <property type="term" value="C:plasma membrane"/>
    <property type="evidence" value="ECO:0007669"/>
    <property type="project" value="UniProtKB-SubCell"/>
</dbReference>
<dbReference type="GO" id="GO:0055085">
    <property type="term" value="P:transmembrane transport"/>
    <property type="evidence" value="ECO:0007669"/>
    <property type="project" value="InterPro"/>
</dbReference>
<dbReference type="PANTHER" id="PTHR43744:SF12">
    <property type="entry name" value="ABC TRANSPORTER PERMEASE PROTEIN MG189-RELATED"/>
    <property type="match status" value="1"/>
</dbReference>
<evidence type="ECO:0000256" key="1">
    <source>
        <dbReference type="ARBA" id="ARBA00004651"/>
    </source>
</evidence>
<dbReference type="PROSITE" id="PS50928">
    <property type="entry name" value="ABC_TM1"/>
    <property type="match status" value="1"/>
</dbReference>
<protein>
    <submittedName>
        <fullName evidence="9">Lactose transport system permease protein LacG</fullName>
    </submittedName>
</protein>
<gene>
    <name evidence="9" type="primary">lacG_2</name>
    <name evidence="9" type="ORF">GALL_355530</name>
</gene>
<keyword evidence="6 7" id="KW-0472">Membrane</keyword>
<evidence type="ECO:0000256" key="3">
    <source>
        <dbReference type="ARBA" id="ARBA00022475"/>
    </source>
</evidence>